<dbReference type="Proteomes" id="UP000288351">
    <property type="component" value="Unassembled WGS sequence"/>
</dbReference>
<comment type="caution">
    <text evidence="1">The sequence shown here is derived from an EMBL/GenBank/DDBJ whole genome shotgun (WGS) entry which is preliminary data.</text>
</comment>
<evidence type="ECO:0000313" key="2">
    <source>
        <dbReference type="Proteomes" id="UP000288351"/>
    </source>
</evidence>
<proteinExistence type="predicted"/>
<accession>A0A401QRT9</accession>
<sequence length="76" mass="8246">MALTTQQKPIKRAYRVGDPDFPALGQLQGHACIVCGRTRNQRTQLCPAGRVRTVSASGAGISWDVRACPEHEEGAR</sequence>
<gene>
    <name evidence="1" type="ORF">SALB_00682</name>
</gene>
<reference evidence="1 2" key="1">
    <citation type="journal article" date="2019" name="Microbiol. Resour. Announc.">
        <title>Draft Genome Sequence of the Most Traditional epsilon-Poly-l-Lysine Producer, Streptomyces albulus NBRC14147.</title>
        <authorList>
            <person name="Yamanaka K."/>
            <person name="Hamano Y."/>
        </authorList>
    </citation>
    <scope>NUCLEOTIDE SEQUENCE [LARGE SCALE GENOMIC DNA]</scope>
    <source>
        <strain evidence="1 2">NBRC 14147</strain>
    </source>
</reference>
<organism evidence="1 2">
    <name type="scientific">Streptomyces noursei</name>
    <name type="common">Streptomyces albulus</name>
    <dbReference type="NCBI Taxonomy" id="1971"/>
    <lineage>
        <taxon>Bacteria</taxon>
        <taxon>Bacillati</taxon>
        <taxon>Actinomycetota</taxon>
        <taxon>Actinomycetes</taxon>
        <taxon>Kitasatosporales</taxon>
        <taxon>Streptomycetaceae</taxon>
        <taxon>Streptomyces</taxon>
    </lineage>
</organism>
<protein>
    <submittedName>
        <fullName evidence="1">Uncharacterized protein</fullName>
    </submittedName>
</protein>
<evidence type="ECO:0000313" key="1">
    <source>
        <dbReference type="EMBL" id="GCB88013.1"/>
    </source>
</evidence>
<dbReference type="AlphaFoldDB" id="A0A401QRT9"/>
<dbReference type="EMBL" id="BHXC01000005">
    <property type="protein sequence ID" value="GCB88013.1"/>
    <property type="molecule type" value="Genomic_DNA"/>
</dbReference>
<dbReference type="RefSeq" id="WP_124428049.1">
    <property type="nucleotide sequence ID" value="NC_006571.1"/>
</dbReference>
<name>A0A401QRT9_STRNR</name>